<comment type="caution">
    <text evidence="2">The sequence shown here is derived from an EMBL/GenBank/DDBJ whole genome shotgun (WGS) entry which is preliminary data.</text>
</comment>
<evidence type="ECO:0000256" key="1">
    <source>
        <dbReference type="SAM" id="Phobius"/>
    </source>
</evidence>
<feature type="transmembrane region" description="Helical" evidence="1">
    <location>
        <begin position="37"/>
        <end position="55"/>
    </location>
</feature>
<name>A0A429JYX9_9GAMM</name>
<dbReference type="Proteomes" id="UP000276905">
    <property type="component" value="Unassembled WGS sequence"/>
</dbReference>
<evidence type="ECO:0000313" key="3">
    <source>
        <dbReference type="Proteomes" id="UP000276905"/>
    </source>
</evidence>
<accession>A0A429JYX9</accession>
<keyword evidence="1" id="KW-1133">Transmembrane helix</keyword>
<reference evidence="2 3" key="1">
    <citation type="submission" date="2018-10" db="EMBL/GenBank/DDBJ databases">
        <title>GWAS and RNA-Seq identify cryptic mechanisms of antimicrobial resistance in Acinetobacter baumannii.</title>
        <authorList>
            <person name="Sahl J.W."/>
        </authorList>
    </citation>
    <scope>NUCLEOTIDE SEQUENCE [LARGE SCALE GENOMIC DNA]</scope>
    <source>
        <strain evidence="2 3">TG41018</strain>
    </source>
</reference>
<dbReference type="EMBL" id="RFES01000007">
    <property type="protein sequence ID" value="RSO56351.1"/>
    <property type="molecule type" value="Genomic_DNA"/>
</dbReference>
<gene>
    <name evidence="2" type="ORF">EA756_11700</name>
</gene>
<feature type="transmembrane region" description="Helical" evidence="1">
    <location>
        <begin position="7"/>
        <end position="25"/>
    </location>
</feature>
<dbReference type="AlphaFoldDB" id="A0A429JYX9"/>
<organism evidence="2 3">
    <name type="scientific">Acinetobacter lactucae</name>
    <dbReference type="NCBI Taxonomy" id="1785128"/>
    <lineage>
        <taxon>Bacteria</taxon>
        <taxon>Pseudomonadati</taxon>
        <taxon>Pseudomonadota</taxon>
        <taxon>Gammaproteobacteria</taxon>
        <taxon>Moraxellales</taxon>
        <taxon>Moraxellaceae</taxon>
        <taxon>Acinetobacter</taxon>
        <taxon>Acinetobacter calcoaceticus/baumannii complex</taxon>
    </lineage>
</organism>
<dbReference type="RefSeq" id="WP_125699185.1">
    <property type="nucleotide sequence ID" value="NZ_RFES01000007.1"/>
</dbReference>
<protein>
    <submittedName>
        <fullName evidence="2">Uncharacterized protein</fullName>
    </submittedName>
</protein>
<keyword evidence="1" id="KW-0812">Transmembrane</keyword>
<sequence>MKKFEKIFLSGLLGFPFLVAVWYAANKGYIYEFYGNVALFLMAVILLITLIILVFPSKKK</sequence>
<keyword evidence="1" id="KW-0472">Membrane</keyword>
<proteinExistence type="predicted"/>
<evidence type="ECO:0000313" key="2">
    <source>
        <dbReference type="EMBL" id="RSO56351.1"/>
    </source>
</evidence>